<sequence length="113" mass="12257">MKKAIELADTKGIRIQISGRIGGKEIARVVWITAFSTIAADSISSPPEADSMTTDSLLVFLNSIGTALLPFLVRTLSPFRYLPPRVDDLWELSRMGNIETVLSSSIAAVFFAA</sequence>
<keyword evidence="5" id="KW-1185">Reference proteome</keyword>
<proteinExistence type="inferred from homology"/>
<dbReference type="Gene3D" id="3.30.1140.32">
    <property type="entry name" value="Ribosomal protein S3, C-terminal domain"/>
    <property type="match status" value="1"/>
</dbReference>
<protein>
    <submittedName>
        <fullName evidence="4">30S ribosomal protein S3</fullName>
    </submittedName>
</protein>
<dbReference type="GO" id="GO:0005840">
    <property type="term" value="C:ribosome"/>
    <property type="evidence" value="ECO:0007669"/>
    <property type="project" value="UniProtKB-KW"/>
</dbReference>
<keyword evidence="2 4" id="KW-0689">Ribosomal protein</keyword>
<gene>
    <name evidence="4" type="ORF">STAS_13117</name>
</gene>
<comment type="caution">
    <text evidence="4">The sequence shown here is derived from an EMBL/GenBank/DDBJ whole genome shotgun (WGS) entry which is preliminary data.</text>
</comment>
<dbReference type="GO" id="GO:1990904">
    <property type="term" value="C:ribonucleoprotein complex"/>
    <property type="evidence" value="ECO:0007669"/>
    <property type="project" value="UniProtKB-KW"/>
</dbReference>
<dbReference type="Proteomes" id="UP000325081">
    <property type="component" value="Unassembled WGS sequence"/>
</dbReference>
<evidence type="ECO:0000256" key="2">
    <source>
        <dbReference type="ARBA" id="ARBA00022980"/>
    </source>
</evidence>
<name>A0A5A7PV78_STRAF</name>
<evidence type="ECO:0000256" key="3">
    <source>
        <dbReference type="ARBA" id="ARBA00023274"/>
    </source>
</evidence>
<organism evidence="4 5">
    <name type="scientific">Striga asiatica</name>
    <name type="common">Asiatic witchweed</name>
    <name type="synonym">Buchnera asiatica</name>
    <dbReference type="NCBI Taxonomy" id="4170"/>
    <lineage>
        <taxon>Eukaryota</taxon>
        <taxon>Viridiplantae</taxon>
        <taxon>Streptophyta</taxon>
        <taxon>Embryophyta</taxon>
        <taxon>Tracheophyta</taxon>
        <taxon>Spermatophyta</taxon>
        <taxon>Magnoliopsida</taxon>
        <taxon>eudicotyledons</taxon>
        <taxon>Gunneridae</taxon>
        <taxon>Pentapetalae</taxon>
        <taxon>asterids</taxon>
        <taxon>lamiids</taxon>
        <taxon>Lamiales</taxon>
        <taxon>Orobanchaceae</taxon>
        <taxon>Buchnereae</taxon>
        <taxon>Striga</taxon>
    </lineage>
</organism>
<dbReference type="SUPFAM" id="SSF54821">
    <property type="entry name" value="Ribosomal protein S3 C-terminal domain"/>
    <property type="match status" value="1"/>
</dbReference>
<keyword evidence="3" id="KW-0687">Ribonucleoprotein</keyword>
<evidence type="ECO:0000256" key="1">
    <source>
        <dbReference type="ARBA" id="ARBA00010761"/>
    </source>
</evidence>
<dbReference type="AlphaFoldDB" id="A0A5A7PV78"/>
<evidence type="ECO:0000313" key="4">
    <source>
        <dbReference type="EMBL" id="GER36749.1"/>
    </source>
</evidence>
<dbReference type="InterPro" id="IPR036419">
    <property type="entry name" value="Ribosomal_S3_C_sf"/>
</dbReference>
<reference evidence="5" key="1">
    <citation type="journal article" date="2019" name="Curr. Biol.">
        <title>Genome Sequence of Striga asiatica Provides Insight into the Evolution of Plant Parasitism.</title>
        <authorList>
            <person name="Yoshida S."/>
            <person name="Kim S."/>
            <person name="Wafula E.K."/>
            <person name="Tanskanen J."/>
            <person name="Kim Y.M."/>
            <person name="Honaas L."/>
            <person name="Yang Z."/>
            <person name="Spallek T."/>
            <person name="Conn C.E."/>
            <person name="Ichihashi Y."/>
            <person name="Cheong K."/>
            <person name="Cui S."/>
            <person name="Der J.P."/>
            <person name="Gundlach H."/>
            <person name="Jiao Y."/>
            <person name="Hori C."/>
            <person name="Ishida J.K."/>
            <person name="Kasahara H."/>
            <person name="Kiba T."/>
            <person name="Kim M.S."/>
            <person name="Koo N."/>
            <person name="Laohavisit A."/>
            <person name="Lee Y.H."/>
            <person name="Lumba S."/>
            <person name="McCourt P."/>
            <person name="Mortimer J.C."/>
            <person name="Mutuku J.M."/>
            <person name="Nomura T."/>
            <person name="Sasaki-Sekimoto Y."/>
            <person name="Seto Y."/>
            <person name="Wang Y."/>
            <person name="Wakatake T."/>
            <person name="Sakakibara H."/>
            <person name="Demura T."/>
            <person name="Yamaguchi S."/>
            <person name="Yoneyama K."/>
            <person name="Manabe R.I."/>
            <person name="Nelson D.C."/>
            <person name="Schulman A.H."/>
            <person name="Timko M.P."/>
            <person name="dePamphilis C.W."/>
            <person name="Choi D."/>
            <person name="Shirasu K."/>
        </authorList>
    </citation>
    <scope>NUCLEOTIDE SEQUENCE [LARGE SCALE GENOMIC DNA]</scope>
    <source>
        <strain evidence="5">cv. UVA1</strain>
    </source>
</reference>
<comment type="similarity">
    <text evidence="1">Belongs to the universal ribosomal protein uS3 family.</text>
</comment>
<accession>A0A5A7PV78</accession>
<dbReference type="EMBL" id="BKCP01005206">
    <property type="protein sequence ID" value="GER36749.1"/>
    <property type="molecule type" value="Genomic_DNA"/>
</dbReference>
<evidence type="ECO:0000313" key="5">
    <source>
        <dbReference type="Proteomes" id="UP000325081"/>
    </source>
</evidence>